<organism evidence="1 2">
    <name type="scientific">Bradyrhizobium xenonodulans</name>
    <dbReference type="NCBI Taxonomy" id="2736875"/>
    <lineage>
        <taxon>Bacteria</taxon>
        <taxon>Pseudomonadati</taxon>
        <taxon>Pseudomonadota</taxon>
        <taxon>Alphaproteobacteria</taxon>
        <taxon>Hyphomicrobiales</taxon>
        <taxon>Nitrobacteraceae</taxon>
        <taxon>Bradyrhizobium</taxon>
    </lineage>
</organism>
<evidence type="ECO:0000313" key="1">
    <source>
        <dbReference type="EMBL" id="WBL80294.1"/>
    </source>
</evidence>
<evidence type="ECO:0000313" key="2">
    <source>
        <dbReference type="Proteomes" id="UP001179614"/>
    </source>
</evidence>
<dbReference type="EMBL" id="CP089391">
    <property type="protein sequence ID" value="WBL80294.1"/>
    <property type="molecule type" value="Genomic_DNA"/>
</dbReference>
<dbReference type="Proteomes" id="UP001179614">
    <property type="component" value="Chromosome"/>
</dbReference>
<sequence>MTALNRPDFPKDPTKANLNSNAPVEWIGTISPLRSDLEGSQALVLALKAIQQARVDHGIRANSELARSHLKHALSLAPYDAELWLASAVLEARQDPDGPAAIESLKMSYLTAPNDARLMPLRLATVTQFDALASPDLRDLAQGDVRLMLTRQPDQAPALVSAYRQASGRGKEFLEGAIRTIDPARLRTLSG</sequence>
<name>A0ABY7MQ49_9BRAD</name>
<protein>
    <submittedName>
        <fullName evidence="1">Uncharacterized protein</fullName>
    </submittedName>
</protein>
<dbReference type="RefSeq" id="WP_270167342.1">
    <property type="nucleotide sequence ID" value="NZ_CP089391.1"/>
</dbReference>
<gene>
    <name evidence="1" type="ORF">I3J27_07685</name>
</gene>
<accession>A0ABY7MQ49</accession>
<reference evidence="1" key="1">
    <citation type="submission" date="2021-12" db="EMBL/GenBank/DDBJ databases">
        <title>Bradyrhizobium xenonodulans sp. nov.</title>
        <authorList>
            <person name="Claassens R."/>
            <person name="Venter S.N."/>
            <person name="Beukes C.W."/>
            <person name="Stepkowski T."/>
            <person name="Steenkamp E.T."/>
        </authorList>
    </citation>
    <scope>NUCLEOTIDE SEQUENCE</scope>
    <source>
        <strain evidence="1">14AB</strain>
    </source>
</reference>
<proteinExistence type="predicted"/>
<keyword evidence="2" id="KW-1185">Reference proteome</keyword>